<dbReference type="SUPFAM" id="SSF56024">
    <property type="entry name" value="Phospholipase D/nuclease"/>
    <property type="match status" value="2"/>
</dbReference>
<dbReference type="InterPro" id="IPR025202">
    <property type="entry name" value="PLD-like_dom"/>
</dbReference>
<feature type="domain" description="PLD phosphodiesterase" evidence="7">
    <location>
        <begin position="370"/>
        <end position="404"/>
    </location>
</feature>
<evidence type="ECO:0000256" key="1">
    <source>
        <dbReference type="ARBA" id="ARBA00000798"/>
    </source>
</evidence>
<dbReference type="InterPro" id="IPR051406">
    <property type="entry name" value="PLD_domain"/>
</dbReference>
<evidence type="ECO:0000256" key="5">
    <source>
        <dbReference type="ARBA" id="ARBA00022963"/>
    </source>
</evidence>
<dbReference type="EMBL" id="CP050692">
    <property type="protein sequence ID" value="QIT45055.1"/>
    <property type="molecule type" value="Genomic_DNA"/>
</dbReference>
<name>A0AAE6Y8Q8_STRAT</name>
<gene>
    <name evidence="8" type="ORF">HCX60_17125</name>
</gene>
<dbReference type="PROSITE" id="PS50035">
    <property type="entry name" value="PLD"/>
    <property type="match status" value="1"/>
</dbReference>
<dbReference type="Pfam" id="PF13091">
    <property type="entry name" value="PLDc_2"/>
    <property type="match status" value="2"/>
</dbReference>
<dbReference type="EC" id="3.1.4.4" evidence="3"/>
<evidence type="ECO:0000256" key="6">
    <source>
        <dbReference type="ARBA" id="ARBA00023098"/>
    </source>
</evidence>
<evidence type="ECO:0000256" key="3">
    <source>
        <dbReference type="ARBA" id="ARBA00012027"/>
    </source>
</evidence>
<accession>A0AAE6Y8Q8</accession>
<dbReference type="GO" id="GO:0016891">
    <property type="term" value="F:RNA endonuclease activity producing 5'-phosphomonoesters, hydrolytic mechanism"/>
    <property type="evidence" value="ECO:0007669"/>
    <property type="project" value="TreeGrafter"/>
</dbReference>
<evidence type="ECO:0000259" key="7">
    <source>
        <dbReference type="PROSITE" id="PS50035"/>
    </source>
</evidence>
<dbReference type="Gene3D" id="3.30.870.10">
    <property type="entry name" value="Endonuclease Chain A"/>
    <property type="match status" value="2"/>
</dbReference>
<comment type="similarity">
    <text evidence="2">Belongs to the phospholipase D family.</text>
</comment>
<evidence type="ECO:0000313" key="9">
    <source>
        <dbReference type="Proteomes" id="UP000502504"/>
    </source>
</evidence>
<dbReference type="InterPro" id="IPR001736">
    <property type="entry name" value="PLipase_D/transphosphatidylase"/>
</dbReference>
<protein>
    <recommendedName>
        <fullName evidence="3">phospholipase D</fullName>
        <ecNumber evidence="3">3.1.4.4</ecNumber>
    </recommendedName>
</protein>
<proteinExistence type="inferred from homology"/>
<dbReference type="AlphaFoldDB" id="A0AAE6Y8Q8"/>
<evidence type="ECO:0000256" key="2">
    <source>
        <dbReference type="ARBA" id="ARBA00008664"/>
    </source>
</evidence>
<keyword evidence="5" id="KW-0442">Lipid degradation</keyword>
<dbReference type="GO" id="GO:0006793">
    <property type="term" value="P:phosphorus metabolic process"/>
    <property type="evidence" value="ECO:0007669"/>
    <property type="project" value="UniProtKB-ARBA"/>
</dbReference>
<reference evidence="8 9" key="1">
    <citation type="submission" date="2020-03" db="EMBL/GenBank/DDBJ databases">
        <title>Is there a link between lipid content and antibiotic production in Streptomyces?</title>
        <authorList>
            <person name="David M."/>
            <person name="Lejeune C."/>
            <person name="Abreu S."/>
            <person name="Thibessard A."/>
            <person name="Leblond P."/>
            <person name="Chaminade P."/>
            <person name="Virolle M.-J."/>
        </authorList>
    </citation>
    <scope>NUCLEOTIDE SEQUENCE [LARGE SCALE GENOMIC DNA]</scope>
    <source>
        <strain evidence="8 9">DSM 41481</strain>
    </source>
</reference>
<dbReference type="PANTHER" id="PTHR43856:SF1">
    <property type="entry name" value="MITOCHONDRIAL CARDIOLIPIN HYDROLASE"/>
    <property type="match status" value="1"/>
</dbReference>
<dbReference type="Proteomes" id="UP000502504">
    <property type="component" value="Chromosome"/>
</dbReference>
<organism evidence="8 9">
    <name type="scientific">Streptomyces antibioticus</name>
    <dbReference type="NCBI Taxonomy" id="1890"/>
    <lineage>
        <taxon>Bacteria</taxon>
        <taxon>Bacillati</taxon>
        <taxon>Actinomycetota</taxon>
        <taxon>Actinomycetes</taxon>
        <taxon>Kitasatosporales</taxon>
        <taxon>Streptomycetaceae</taxon>
        <taxon>Streptomyces</taxon>
    </lineage>
</organism>
<evidence type="ECO:0000313" key="8">
    <source>
        <dbReference type="EMBL" id="QIT45055.1"/>
    </source>
</evidence>
<dbReference type="GO" id="GO:0016042">
    <property type="term" value="P:lipid catabolic process"/>
    <property type="evidence" value="ECO:0007669"/>
    <property type="project" value="UniProtKB-KW"/>
</dbReference>
<dbReference type="GO" id="GO:0004630">
    <property type="term" value="F:phospholipase D activity"/>
    <property type="evidence" value="ECO:0007669"/>
    <property type="project" value="UniProtKB-EC"/>
</dbReference>
<keyword evidence="6" id="KW-0443">Lipid metabolism</keyword>
<evidence type="ECO:0000256" key="4">
    <source>
        <dbReference type="ARBA" id="ARBA00022801"/>
    </source>
</evidence>
<keyword evidence="4" id="KW-0378">Hydrolase</keyword>
<comment type="catalytic activity">
    <reaction evidence="1">
        <text>a 1,2-diacyl-sn-glycero-3-phosphocholine + H2O = a 1,2-diacyl-sn-glycero-3-phosphate + choline + H(+)</text>
        <dbReference type="Rhea" id="RHEA:14445"/>
        <dbReference type="ChEBI" id="CHEBI:15354"/>
        <dbReference type="ChEBI" id="CHEBI:15377"/>
        <dbReference type="ChEBI" id="CHEBI:15378"/>
        <dbReference type="ChEBI" id="CHEBI:57643"/>
        <dbReference type="ChEBI" id="CHEBI:58608"/>
        <dbReference type="EC" id="3.1.4.4"/>
    </reaction>
</comment>
<dbReference type="PANTHER" id="PTHR43856">
    <property type="entry name" value="CARDIOLIPIN HYDROLASE"/>
    <property type="match status" value="1"/>
</dbReference>
<sequence length="437" mass="47468">MTPATKRPHSARCPRTVPGTAAAAVAAVLTLVATLVLAGAAPAAALTKPVVGGPVFNDPLGTPAQQKAVFTQLVQLIDATPAGAQIRGAVLEFNDQEVANALLAAHRRGVDVRLVVDDSTYVNGDGVEYPNAPYQALKAGLGTNDSARSWIVVCDDRFEDADGVDDVQRGCLAVAPPQPAYNHNKFFVFSRIGPFDDGTSYSKVVFQTSSNLSHWYKVESFNDAVTFADNAVYDGYVTYHERLRVGRTLVRGNNNAYFSTPTGSPYRAFFFPRADRSYYNPATDTVVNALDEVRCAYTGTDGLRHQTDIRIVMHSFFGSRVQVAQKLAQLRARGCWIDIVYAESDSAITTRLTAAGIQHRRCRIPNGPGIDVRPHNKEMLIDGDYNGDLTPRVYTGSANFIGSSLRSADEALVRIADATYHARYLSTFYKIRTACGG</sequence>